<sequence>MFKNKTYIVLGMLSLLTFSTVQAQENNEENTKDYGVIVTDRPDQTESPTLIPKGLLQVETGFMYEATTSDNIESNTTTFNTTLLRYGLLDNLELRLGLNIAETKNSERASNFEDKFGGLTPLYVGFKIGITEEKGALPKIGFLGGAFLPFTAATEYKPESTGGDFRFSFEHTLSENWSFAYNLGAAWDGSSSSVSYVYTTVFGYSISDKIGCFLEVYGDFPESDRANHLLDGGFTYLLSDTIQLDLSGGTGLNTDQDFFISTGISFRLPN</sequence>
<keyword evidence="1" id="KW-0732">Signal</keyword>
<dbReference type="EMBL" id="JACGWS010000003">
    <property type="protein sequence ID" value="MBC8754278.1"/>
    <property type="molecule type" value="Genomic_DNA"/>
</dbReference>
<feature type="chain" id="PRO_5047209543" evidence="1">
    <location>
        <begin position="24"/>
        <end position="270"/>
    </location>
</feature>
<reference evidence="2 3" key="1">
    <citation type="submission" date="2020-07" db="EMBL/GenBank/DDBJ databases">
        <title>Description of Kordia aestuariivivens sp. nov., isolated from a tidal flat.</title>
        <authorList>
            <person name="Park S."/>
            <person name="Yoon J.-H."/>
        </authorList>
    </citation>
    <scope>NUCLEOTIDE SEQUENCE [LARGE SCALE GENOMIC DNA]</scope>
    <source>
        <strain evidence="2 3">YSTF-M3</strain>
    </source>
</reference>
<evidence type="ECO:0000256" key="1">
    <source>
        <dbReference type="SAM" id="SignalP"/>
    </source>
</evidence>
<evidence type="ECO:0000313" key="3">
    <source>
        <dbReference type="Proteomes" id="UP000619238"/>
    </source>
</evidence>
<proteinExistence type="predicted"/>
<dbReference type="InterPro" id="IPR025737">
    <property type="entry name" value="FApF"/>
</dbReference>
<gene>
    <name evidence="2" type="ORF">H2O64_06310</name>
</gene>
<protein>
    <submittedName>
        <fullName evidence="2">Transporter</fullName>
    </submittedName>
</protein>
<organism evidence="2 3">
    <name type="scientific">Kordia aestuariivivens</name>
    <dbReference type="NCBI Taxonomy" id="2759037"/>
    <lineage>
        <taxon>Bacteria</taxon>
        <taxon>Pseudomonadati</taxon>
        <taxon>Bacteroidota</taxon>
        <taxon>Flavobacteriia</taxon>
        <taxon>Flavobacteriales</taxon>
        <taxon>Flavobacteriaceae</taxon>
        <taxon>Kordia</taxon>
    </lineage>
</organism>
<feature type="signal peptide" evidence="1">
    <location>
        <begin position="1"/>
        <end position="23"/>
    </location>
</feature>
<comment type="caution">
    <text evidence="2">The sequence shown here is derived from an EMBL/GenBank/DDBJ whole genome shotgun (WGS) entry which is preliminary data.</text>
</comment>
<dbReference type="Proteomes" id="UP000619238">
    <property type="component" value="Unassembled WGS sequence"/>
</dbReference>
<name>A0ABR7Q6V9_9FLAO</name>
<accession>A0ABR7Q6V9</accession>
<keyword evidence="3" id="KW-1185">Reference proteome</keyword>
<dbReference type="RefSeq" id="WP_187561322.1">
    <property type="nucleotide sequence ID" value="NZ_JACGWS010000003.1"/>
</dbReference>
<evidence type="ECO:0000313" key="2">
    <source>
        <dbReference type="EMBL" id="MBC8754278.1"/>
    </source>
</evidence>
<dbReference type="Pfam" id="PF13557">
    <property type="entry name" value="Phenol_MetA_deg"/>
    <property type="match status" value="1"/>
</dbReference>